<evidence type="ECO:0000313" key="6">
    <source>
        <dbReference type="EMBL" id="MDF3289886.1"/>
    </source>
</evidence>
<dbReference type="Proteomes" id="UP001216579">
    <property type="component" value="Unassembled WGS sequence"/>
</dbReference>
<reference evidence="6 7" key="1">
    <citation type="submission" date="2023-03" db="EMBL/GenBank/DDBJ databases">
        <title>Draft genome sequence of Streptomyces sp. RB6PN23 isolated from peat swamp forest in Thailand.</title>
        <authorList>
            <person name="Klaysubun C."/>
            <person name="Duangmal K."/>
        </authorList>
    </citation>
    <scope>NUCLEOTIDE SEQUENCE [LARGE SCALE GENOMIC DNA]</scope>
    <source>
        <strain evidence="6 7">RB6PN23</strain>
    </source>
</reference>
<dbReference type="CDD" id="cd02440">
    <property type="entry name" value="AdoMet_MTases"/>
    <property type="match status" value="1"/>
</dbReference>
<dbReference type="RefSeq" id="WP_276093380.1">
    <property type="nucleotide sequence ID" value="NZ_JARJBC010000005.1"/>
</dbReference>
<evidence type="ECO:0000256" key="1">
    <source>
        <dbReference type="ARBA" id="ARBA00006149"/>
    </source>
</evidence>
<dbReference type="GO" id="GO:0008168">
    <property type="term" value="F:methyltransferase activity"/>
    <property type="evidence" value="ECO:0007669"/>
    <property type="project" value="UniProtKB-KW"/>
</dbReference>
<dbReference type="Gene3D" id="3.40.50.150">
    <property type="entry name" value="Vaccinia Virus protein VP39"/>
    <property type="match status" value="1"/>
</dbReference>
<dbReference type="NCBIfam" id="TIGR00537">
    <property type="entry name" value="hemK_rel_arch"/>
    <property type="match status" value="1"/>
</dbReference>
<dbReference type="PANTHER" id="PTHR45875:SF1">
    <property type="entry name" value="METHYLTRANSFERASE N6AMT1"/>
    <property type="match status" value="1"/>
</dbReference>
<dbReference type="SUPFAM" id="SSF53335">
    <property type="entry name" value="S-adenosyl-L-methionine-dependent methyltransferases"/>
    <property type="match status" value="1"/>
</dbReference>
<evidence type="ECO:0000256" key="2">
    <source>
        <dbReference type="ARBA" id="ARBA00022603"/>
    </source>
</evidence>
<keyword evidence="7" id="KW-1185">Reference proteome</keyword>
<comment type="similarity">
    <text evidence="1">Belongs to the eukaryotic/archaeal PrmC-related family.</text>
</comment>
<dbReference type="Pfam" id="PF05175">
    <property type="entry name" value="MTS"/>
    <property type="match status" value="1"/>
</dbReference>
<keyword evidence="3" id="KW-0808">Transferase</keyword>
<gene>
    <name evidence="6" type="ORF">P3G67_11675</name>
</gene>
<evidence type="ECO:0000256" key="4">
    <source>
        <dbReference type="ARBA" id="ARBA00022691"/>
    </source>
</evidence>
<keyword evidence="2 6" id="KW-0489">Methyltransferase</keyword>
<dbReference type="InterPro" id="IPR029063">
    <property type="entry name" value="SAM-dependent_MTases_sf"/>
</dbReference>
<dbReference type="InterPro" id="IPR007848">
    <property type="entry name" value="Small_mtfrase_dom"/>
</dbReference>
<dbReference type="InterPro" id="IPR002052">
    <property type="entry name" value="DNA_methylase_N6_adenine_CS"/>
</dbReference>
<evidence type="ECO:0000259" key="5">
    <source>
        <dbReference type="Pfam" id="PF05175"/>
    </source>
</evidence>
<dbReference type="GO" id="GO:0032259">
    <property type="term" value="P:methylation"/>
    <property type="evidence" value="ECO:0007669"/>
    <property type="project" value="UniProtKB-KW"/>
</dbReference>
<protein>
    <submittedName>
        <fullName evidence="6">Methyltransferase</fullName>
    </submittedName>
</protein>
<evidence type="ECO:0000313" key="7">
    <source>
        <dbReference type="Proteomes" id="UP001216579"/>
    </source>
</evidence>
<dbReference type="InterPro" id="IPR004557">
    <property type="entry name" value="PrmC-related"/>
</dbReference>
<sequence length="220" mass="24005">MRVVRLPGVYPVQEDSLLLLGAVLRESPPARNVLELCSGSGGLAVVLARAGARVTAVDISRRAVLSTRLNAQLNGVPVKVRREDVFAPGLGRSLGRYDVVIANPPYVPGRRTLPAGHGRARVWDAGWDGRAVLDRICACVPDLLLPGGRVMLVQSRVANPDATCAALQAWGLATRVVRRRRIPFGPVMHERAHWLEQRGMIEPGSREEELVVIRGERARE</sequence>
<name>A0ABT5ZJL9_9ACTN</name>
<dbReference type="PANTHER" id="PTHR45875">
    <property type="entry name" value="METHYLTRANSFERASE N6AMT1"/>
    <property type="match status" value="1"/>
</dbReference>
<comment type="caution">
    <text evidence="6">The sequence shown here is derived from an EMBL/GenBank/DDBJ whole genome shotgun (WGS) entry which is preliminary data.</text>
</comment>
<dbReference type="PROSITE" id="PS00092">
    <property type="entry name" value="N6_MTASE"/>
    <property type="match status" value="1"/>
</dbReference>
<proteinExistence type="inferred from homology"/>
<dbReference type="InterPro" id="IPR052190">
    <property type="entry name" value="Euk-Arch_PrmC-MTase"/>
</dbReference>
<accession>A0ABT5ZJL9</accession>
<keyword evidence="4" id="KW-0949">S-adenosyl-L-methionine</keyword>
<organism evidence="6 7">
    <name type="scientific">Streptomyces silvisoli</name>
    <dbReference type="NCBI Taxonomy" id="3034235"/>
    <lineage>
        <taxon>Bacteria</taxon>
        <taxon>Bacillati</taxon>
        <taxon>Actinomycetota</taxon>
        <taxon>Actinomycetes</taxon>
        <taxon>Kitasatosporales</taxon>
        <taxon>Streptomycetaceae</taxon>
        <taxon>Streptomyces</taxon>
    </lineage>
</organism>
<dbReference type="EMBL" id="JARJBC010000005">
    <property type="protein sequence ID" value="MDF3289886.1"/>
    <property type="molecule type" value="Genomic_DNA"/>
</dbReference>
<evidence type="ECO:0000256" key="3">
    <source>
        <dbReference type="ARBA" id="ARBA00022679"/>
    </source>
</evidence>
<feature type="domain" description="Methyltransferase small" evidence="5">
    <location>
        <begin position="3"/>
        <end position="111"/>
    </location>
</feature>